<dbReference type="PANTHER" id="PTHR22893">
    <property type="entry name" value="NADH OXIDOREDUCTASE-RELATED"/>
    <property type="match status" value="1"/>
</dbReference>
<gene>
    <name evidence="2" type="ORF">ACFPFM_00075</name>
</gene>
<dbReference type="SUPFAM" id="SSF51395">
    <property type="entry name" value="FMN-linked oxidoreductases"/>
    <property type="match status" value="1"/>
</dbReference>
<dbReference type="RefSeq" id="WP_344044009.1">
    <property type="nucleotide sequence ID" value="NZ_BAAAKE010000056.1"/>
</dbReference>
<dbReference type="EMBL" id="JBHSJB010000001">
    <property type="protein sequence ID" value="MFC5052140.1"/>
    <property type="molecule type" value="Genomic_DNA"/>
</dbReference>
<accession>A0ABV9XP92</accession>
<dbReference type="Gene3D" id="3.20.20.70">
    <property type="entry name" value="Aldolase class I"/>
    <property type="match status" value="1"/>
</dbReference>
<comment type="caution">
    <text evidence="2">The sequence shown here is derived from an EMBL/GenBank/DDBJ whole genome shotgun (WGS) entry which is preliminary data.</text>
</comment>
<sequence>MSTTSAFTPTTAGRTRLRNRLVMSSMTRSRATADGRATAETAEYYRQRAGAGLLVTEATQISPRAQSYPTTPGIHTAEHAASWEQVVEAVHGAGSAVHLQLFHGGRIGDASMRGGLAAHAPSAVAAPGKTYTPAGLVDHPAPVAMTDAEIRATIREFADAARLALGAGFDGVQLHGANGYLPHQFLGRSGNTRTDDWGGTAAGRVRFTVEAVRAMADAVGPDRVSLRISPAAGLQGVDEDGTDELYGEMLSALDDDGLAFLDVVEAPGRRDLTLSLRKSWSGVFALNPHRDAEPAPPHEVVPDALAAGADLVVLGRAWLANPDLDRRIARGGPYNEADPATFYGGTAAGYLDYPLLEG</sequence>
<evidence type="ECO:0000313" key="3">
    <source>
        <dbReference type="Proteomes" id="UP001595833"/>
    </source>
</evidence>
<keyword evidence="3" id="KW-1185">Reference proteome</keyword>
<evidence type="ECO:0000313" key="2">
    <source>
        <dbReference type="EMBL" id="MFC5052140.1"/>
    </source>
</evidence>
<feature type="domain" description="NADH:flavin oxidoreductase/NADH oxidase N-terminal" evidence="1">
    <location>
        <begin position="7"/>
        <end position="332"/>
    </location>
</feature>
<evidence type="ECO:0000259" key="1">
    <source>
        <dbReference type="Pfam" id="PF00724"/>
    </source>
</evidence>
<dbReference type="Proteomes" id="UP001595833">
    <property type="component" value="Unassembled WGS sequence"/>
</dbReference>
<dbReference type="InterPro" id="IPR001155">
    <property type="entry name" value="OxRdtase_FMN_N"/>
</dbReference>
<reference evidence="3" key="1">
    <citation type="journal article" date="2019" name="Int. J. Syst. Evol. Microbiol.">
        <title>The Global Catalogue of Microorganisms (GCM) 10K type strain sequencing project: providing services to taxonomists for standard genome sequencing and annotation.</title>
        <authorList>
            <consortium name="The Broad Institute Genomics Platform"/>
            <consortium name="The Broad Institute Genome Sequencing Center for Infectious Disease"/>
            <person name="Wu L."/>
            <person name="Ma J."/>
        </authorList>
    </citation>
    <scope>NUCLEOTIDE SEQUENCE [LARGE SCALE GENOMIC DNA]</scope>
    <source>
        <strain evidence="3">KCTC 12848</strain>
    </source>
</reference>
<dbReference type="InterPro" id="IPR045247">
    <property type="entry name" value="Oye-like"/>
</dbReference>
<dbReference type="PANTHER" id="PTHR22893:SF91">
    <property type="entry name" value="NADPH DEHYDROGENASE 2-RELATED"/>
    <property type="match status" value="1"/>
</dbReference>
<proteinExistence type="predicted"/>
<protein>
    <submittedName>
        <fullName evidence="2">Alkene reductase</fullName>
    </submittedName>
</protein>
<name>A0ABV9XP92_9PSEU</name>
<dbReference type="InterPro" id="IPR013785">
    <property type="entry name" value="Aldolase_TIM"/>
</dbReference>
<dbReference type="Pfam" id="PF00724">
    <property type="entry name" value="Oxidored_FMN"/>
    <property type="match status" value="1"/>
</dbReference>
<organism evidence="2 3">
    <name type="scientific">Saccharothrix xinjiangensis</name>
    <dbReference type="NCBI Taxonomy" id="204798"/>
    <lineage>
        <taxon>Bacteria</taxon>
        <taxon>Bacillati</taxon>
        <taxon>Actinomycetota</taxon>
        <taxon>Actinomycetes</taxon>
        <taxon>Pseudonocardiales</taxon>
        <taxon>Pseudonocardiaceae</taxon>
        <taxon>Saccharothrix</taxon>
    </lineage>
</organism>